<dbReference type="Proteomes" id="UP000233837">
    <property type="component" value="Unassembled WGS sequence"/>
</dbReference>
<reference evidence="1 2" key="1">
    <citation type="journal article" date="2016" name="Sci. Rep.">
        <title>The Dendrobium catenatum Lindl. genome sequence provides insights into polysaccharide synthase, floral development and adaptive evolution.</title>
        <authorList>
            <person name="Zhang G.Q."/>
            <person name="Xu Q."/>
            <person name="Bian C."/>
            <person name="Tsai W.C."/>
            <person name="Yeh C.M."/>
            <person name="Liu K.W."/>
            <person name="Yoshida K."/>
            <person name="Zhang L.S."/>
            <person name="Chang S.B."/>
            <person name="Chen F."/>
            <person name="Shi Y."/>
            <person name="Su Y.Y."/>
            <person name="Zhang Y.Q."/>
            <person name="Chen L.J."/>
            <person name="Yin Y."/>
            <person name="Lin M."/>
            <person name="Huang H."/>
            <person name="Deng H."/>
            <person name="Wang Z.W."/>
            <person name="Zhu S.L."/>
            <person name="Zhao X."/>
            <person name="Deng C."/>
            <person name="Niu S.C."/>
            <person name="Huang J."/>
            <person name="Wang M."/>
            <person name="Liu G.H."/>
            <person name="Yang H.J."/>
            <person name="Xiao X.J."/>
            <person name="Hsiao Y.Y."/>
            <person name="Wu W.L."/>
            <person name="Chen Y.Y."/>
            <person name="Mitsuda N."/>
            <person name="Ohme-Takagi M."/>
            <person name="Luo Y.B."/>
            <person name="Van de Peer Y."/>
            <person name="Liu Z.J."/>
        </authorList>
    </citation>
    <scope>NUCLEOTIDE SEQUENCE [LARGE SCALE GENOMIC DNA]</scope>
    <source>
        <tissue evidence="1">The whole plant</tissue>
    </source>
</reference>
<evidence type="ECO:0000313" key="1">
    <source>
        <dbReference type="EMBL" id="PKU71546.1"/>
    </source>
</evidence>
<evidence type="ECO:0000313" key="2">
    <source>
        <dbReference type="Proteomes" id="UP000233837"/>
    </source>
</evidence>
<proteinExistence type="predicted"/>
<keyword evidence="2" id="KW-1185">Reference proteome</keyword>
<sequence length="51" mass="5483">MSENAAQGQILQLACAPIVAYKSQIQRSENAARVKYSSFILLLGRTGVDAT</sequence>
<dbReference type="AlphaFoldDB" id="A0A2I0W7B1"/>
<accession>A0A2I0W7B1</accession>
<reference evidence="1 2" key="2">
    <citation type="journal article" date="2017" name="Nature">
        <title>The Apostasia genome and the evolution of orchids.</title>
        <authorList>
            <person name="Zhang G.Q."/>
            <person name="Liu K.W."/>
            <person name="Li Z."/>
            <person name="Lohaus R."/>
            <person name="Hsiao Y.Y."/>
            <person name="Niu S.C."/>
            <person name="Wang J.Y."/>
            <person name="Lin Y.C."/>
            <person name="Xu Q."/>
            <person name="Chen L.J."/>
            <person name="Yoshida K."/>
            <person name="Fujiwara S."/>
            <person name="Wang Z.W."/>
            <person name="Zhang Y.Q."/>
            <person name="Mitsuda N."/>
            <person name="Wang M."/>
            <person name="Liu G.H."/>
            <person name="Pecoraro L."/>
            <person name="Huang H.X."/>
            <person name="Xiao X.J."/>
            <person name="Lin M."/>
            <person name="Wu X.Y."/>
            <person name="Wu W.L."/>
            <person name="Chen Y.Y."/>
            <person name="Chang S.B."/>
            <person name="Sakamoto S."/>
            <person name="Ohme-Takagi M."/>
            <person name="Yagi M."/>
            <person name="Zeng S.J."/>
            <person name="Shen C.Y."/>
            <person name="Yeh C.M."/>
            <person name="Luo Y.B."/>
            <person name="Tsai W.C."/>
            <person name="Van de Peer Y."/>
            <person name="Liu Z.J."/>
        </authorList>
    </citation>
    <scope>NUCLEOTIDE SEQUENCE [LARGE SCALE GENOMIC DNA]</scope>
    <source>
        <tissue evidence="1">The whole plant</tissue>
    </source>
</reference>
<organism evidence="1 2">
    <name type="scientific">Dendrobium catenatum</name>
    <dbReference type="NCBI Taxonomy" id="906689"/>
    <lineage>
        <taxon>Eukaryota</taxon>
        <taxon>Viridiplantae</taxon>
        <taxon>Streptophyta</taxon>
        <taxon>Embryophyta</taxon>
        <taxon>Tracheophyta</taxon>
        <taxon>Spermatophyta</taxon>
        <taxon>Magnoliopsida</taxon>
        <taxon>Liliopsida</taxon>
        <taxon>Asparagales</taxon>
        <taxon>Orchidaceae</taxon>
        <taxon>Epidendroideae</taxon>
        <taxon>Malaxideae</taxon>
        <taxon>Dendrobiinae</taxon>
        <taxon>Dendrobium</taxon>
    </lineage>
</organism>
<name>A0A2I0W7B1_9ASPA</name>
<dbReference type="EMBL" id="KZ502877">
    <property type="protein sequence ID" value="PKU71546.1"/>
    <property type="molecule type" value="Genomic_DNA"/>
</dbReference>
<protein>
    <submittedName>
        <fullName evidence="1">Uncharacterized protein</fullName>
    </submittedName>
</protein>
<gene>
    <name evidence="1" type="ORF">MA16_Dca004388</name>
</gene>